<organism evidence="1 2">
    <name type="scientific">Melipona quadrifasciata</name>
    <dbReference type="NCBI Taxonomy" id="166423"/>
    <lineage>
        <taxon>Eukaryota</taxon>
        <taxon>Metazoa</taxon>
        <taxon>Ecdysozoa</taxon>
        <taxon>Arthropoda</taxon>
        <taxon>Hexapoda</taxon>
        <taxon>Insecta</taxon>
        <taxon>Pterygota</taxon>
        <taxon>Neoptera</taxon>
        <taxon>Endopterygota</taxon>
        <taxon>Hymenoptera</taxon>
        <taxon>Apocrita</taxon>
        <taxon>Aculeata</taxon>
        <taxon>Apoidea</taxon>
        <taxon>Anthophila</taxon>
        <taxon>Apidae</taxon>
        <taxon>Melipona</taxon>
    </lineage>
</organism>
<evidence type="ECO:0000313" key="2">
    <source>
        <dbReference type="Proteomes" id="UP000053105"/>
    </source>
</evidence>
<reference evidence="1 2" key="1">
    <citation type="submission" date="2015-07" db="EMBL/GenBank/DDBJ databases">
        <title>The genome of Melipona quadrifasciata.</title>
        <authorList>
            <person name="Pan H."/>
            <person name="Kapheim K."/>
        </authorList>
    </citation>
    <scope>NUCLEOTIDE SEQUENCE [LARGE SCALE GENOMIC DNA]</scope>
    <source>
        <strain evidence="1">0111107301</strain>
        <tissue evidence="1">Whole body</tissue>
    </source>
</reference>
<dbReference type="Proteomes" id="UP000053105">
    <property type="component" value="Unassembled WGS sequence"/>
</dbReference>
<keyword evidence="2" id="KW-1185">Reference proteome</keyword>
<accession>A0A0M9ABQ9</accession>
<evidence type="ECO:0000313" key="1">
    <source>
        <dbReference type="EMBL" id="KOX79889.1"/>
    </source>
</evidence>
<protein>
    <submittedName>
        <fullName evidence="1">Uncharacterized protein</fullName>
    </submittedName>
</protein>
<dbReference type="EMBL" id="KQ435710">
    <property type="protein sequence ID" value="KOX79889.1"/>
    <property type="molecule type" value="Genomic_DNA"/>
</dbReference>
<dbReference type="AlphaFoldDB" id="A0A0M9ABQ9"/>
<name>A0A0M9ABQ9_9HYME</name>
<proteinExistence type="predicted"/>
<sequence>MHLRKAKCSYHQDAKHEKEYAIIKRNNNIKSSFQISELIPHKFRVSRMANPFVCMIP</sequence>
<gene>
    <name evidence="1" type="ORF">WN51_11500</name>
</gene>